<evidence type="ECO:0000256" key="1">
    <source>
        <dbReference type="ARBA" id="ARBA00023015"/>
    </source>
</evidence>
<feature type="domain" description="HMG box" evidence="7">
    <location>
        <begin position="666"/>
        <end position="734"/>
    </location>
</feature>
<dbReference type="EMBL" id="SDOV01000002">
    <property type="protein sequence ID" value="KAH7643571.1"/>
    <property type="molecule type" value="Genomic_DNA"/>
</dbReference>
<evidence type="ECO:0000259" key="7">
    <source>
        <dbReference type="PROSITE" id="PS50118"/>
    </source>
</evidence>
<evidence type="ECO:0000256" key="5">
    <source>
        <dbReference type="PROSITE-ProRule" id="PRU00267"/>
    </source>
</evidence>
<dbReference type="SUPFAM" id="SSF47095">
    <property type="entry name" value="HMG-box"/>
    <property type="match status" value="1"/>
</dbReference>
<feature type="region of interest" description="Disordered" evidence="6">
    <location>
        <begin position="562"/>
        <end position="591"/>
    </location>
</feature>
<keyword evidence="3" id="KW-0804">Transcription</keyword>
<name>A0A9D4P2J1_DERFA</name>
<reference evidence="8" key="2">
    <citation type="journal article" date="2021" name="World Allergy Organ. J.">
        <title>Chromosome-level assembly of Dermatophagoides farinae genome and transcriptome reveals two novel allergens Der f 37 and Der f 39.</title>
        <authorList>
            <person name="Chen J."/>
            <person name="Cai Z."/>
            <person name="Fan D."/>
            <person name="Hu J."/>
            <person name="Hou Y."/>
            <person name="He Y."/>
            <person name="Zhang Z."/>
            <person name="Zhao Z."/>
            <person name="Gao P."/>
            <person name="Hu W."/>
            <person name="Sun J."/>
            <person name="Li J."/>
            <person name="Ji K."/>
        </authorList>
    </citation>
    <scope>NUCLEOTIDE SEQUENCE</scope>
    <source>
        <strain evidence="8">JKM2019</strain>
    </source>
</reference>
<feature type="compositionally biased region" description="Polar residues" evidence="6">
    <location>
        <begin position="46"/>
        <end position="63"/>
    </location>
</feature>
<dbReference type="GO" id="GO:0045165">
    <property type="term" value="P:cell fate commitment"/>
    <property type="evidence" value="ECO:0007669"/>
    <property type="project" value="TreeGrafter"/>
</dbReference>
<dbReference type="FunFam" id="1.10.30.10:FF:000003">
    <property type="entry name" value="Putative transcription factor SOX-6"/>
    <property type="match status" value="1"/>
</dbReference>
<keyword evidence="4 5" id="KW-0539">Nucleus</keyword>
<reference evidence="8" key="1">
    <citation type="submission" date="2020-06" db="EMBL/GenBank/DDBJ databases">
        <authorList>
            <person name="Ji K."/>
            <person name="Li J."/>
        </authorList>
    </citation>
    <scope>NUCLEOTIDE SEQUENCE</scope>
    <source>
        <strain evidence="8">JKM2019</strain>
        <tissue evidence="8">Whole body</tissue>
    </source>
</reference>
<dbReference type="InterPro" id="IPR051356">
    <property type="entry name" value="SOX/SOX-like_TF"/>
</dbReference>
<dbReference type="GO" id="GO:0005634">
    <property type="term" value="C:nucleus"/>
    <property type="evidence" value="ECO:0007669"/>
    <property type="project" value="UniProtKB-UniRule"/>
</dbReference>
<proteinExistence type="predicted"/>
<keyword evidence="1" id="KW-0805">Transcription regulation</keyword>
<evidence type="ECO:0000256" key="2">
    <source>
        <dbReference type="ARBA" id="ARBA00023125"/>
    </source>
</evidence>
<gene>
    <name evidence="8" type="ORF">HUG17_5933</name>
</gene>
<dbReference type="GO" id="GO:0000978">
    <property type="term" value="F:RNA polymerase II cis-regulatory region sequence-specific DNA binding"/>
    <property type="evidence" value="ECO:0007669"/>
    <property type="project" value="TreeGrafter"/>
</dbReference>
<feature type="region of interest" description="Disordered" evidence="6">
    <location>
        <begin position="157"/>
        <end position="250"/>
    </location>
</feature>
<dbReference type="PANTHER" id="PTHR45789:SF2">
    <property type="entry name" value="FI18025P1"/>
    <property type="match status" value="1"/>
</dbReference>
<dbReference type="PROSITE" id="PS50118">
    <property type="entry name" value="HMG_BOX_2"/>
    <property type="match status" value="1"/>
</dbReference>
<feature type="compositionally biased region" description="Basic and acidic residues" evidence="6">
    <location>
        <begin position="637"/>
        <end position="648"/>
    </location>
</feature>
<dbReference type="PANTHER" id="PTHR45789">
    <property type="entry name" value="FI18025P1"/>
    <property type="match status" value="1"/>
</dbReference>
<accession>A0A9D4P2J1</accession>
<dbReference type="Pfam" id="PF00505">
    <property type="entry name" value="HMG_box"/>
    <property type="match status" value="1"/>
</dbReference>
<organism evidence="8">
    <name type="scientific">Dermatophagoides farinae</name>
    <name type="common">American house dust mite</name>
    <dbReference type="NCBI Taxonomy" id="6954"/>
    <lineage>
        <taxon>Eukaryota</taxon>
        <taxon>Metazoa</taxon>
        <taxon>Ecdysozoa</taxon>
        <taxon>Arthropoda</taxon>
        <taxon>Chelicerata</taxon>
        <taxon>Arachnida</taxon>
        <taxon>Acari</taxon>
        <taxon>Acariformes</taxon>
        <taxon>Sarcoptiformes</taxon>
        <taxon>Astigmata</taxon>
        <taxon>Psoroptidia</taxon>
        <taxon>Analgoidea</taxon>
        <taxon>Pyroglyphidae</taxon>
        <taxon>Dermatophagoidinae</taxon>
        <taxon>Dermatophagoides</taxon>
    </lineage>
</organism>
<dbReference type="AlphaFoldDB" id="A0A9D4P2J1"/>
<feature type="compositionally biased region" description="Low complexity" evidence="6">
    <location>
        <begin position="185"/>
        <end position="228"/>
    </location>
</feature>
<dbReference type="SMART" id="SM00398">
    <property type="entry name" value="HMG"/>
    <property type="match status" value="1"/>
</dbReference>
<dbReference type="Gene3D" id="1.10.30.10">
    <property type="entry name" value="High mobility group box domain"/>
    <property type="match status" value="1"/>
</dbReference>
<feature type="DNA-binding region" description="HMG box" evidence="5">
    <location>
        <begin position="666"/>
        <end position="734"/>
    </location>
</feature>
<dbReference type="InterPro" id="IPR036910">
    <property type="entry name" value="HMG_box_dom_sf"/>
</dbReference>
<evidence type="ECO:0000313" key="8">
    <source>
        <dbReference type="EMBL" id="KAH7643571.1"/>
    </source>
</evidence>
<dbReference type="CDD" id="cd22042">
    <property type="entry name" value="HMG-box_EGL13-like"/>
    <property type="match status" value="1"/>
</dbReference>
<feature type="region of interest" description="Disordered" evidence="6">
    <location>
        <begin position="603"/>
        <end position="663"/>
    </location>
</feature>
<comment type="caution">
    <text evidence="8">The sequence shown here is derived from an EMBL/GenBank/DDBJ whole genome shotgun (WGS) entry which is preliminary data.</text>
</comment>
<keyword evidence="2 5" id="KW-0238">DNA-binding</keyword>
<feature type="compositionally biased region" description="Polar residues" evidence="6">
    <location>
        <begin position="627"/>
        <end position="636"/>
    </location>
</feature>
<dbReference type="InterPro" id="IPR009071">
    <property type="entry name" value="HMG_box_dom"/>
</dbReference>
<evidence type="ECO:0000256" key="4">
    <source>
        <dbReference type="ARBA" id="ARBA00023242"/>
    </source>
</evidence>
<feature type="compositionally biased region" description="Low complexity" evidence="6">
    <location>
        <begin position="160"/>
        <end position="173"/>
    </location>
</feature>
<feature type="compositionally biased region" description="Low complexity" evidence="6">
    <location>
        <begin position="616"/>
        <end position="626"/>
    </location>
</feature>
<feature type="region of interest" description="Disordered" evidence="6">
    <location>
        <begin position="275"/>
        <end position="307"/>
    </location>
</feature>
<protein>
    <submittedName>
        <fullName evidence="8">Sox13-like protein</fullName>
    </submittedName>
</protein>
<feature type="region of interest" description="Disordered" evidence="6">
    <location>
        <begin position="1"/>
        <end position="94"/>
    </location>
</feature>
<feature type="compositionally biased region" description="Low complexity" evidence="6">
    <location>
        <begin position="16"/>
        <end position="34"/>
    </location>
</feature>
<sequence>MSSKRRKSAPPNKLCSPSSSVSSDTTMTTSSMDNVDNDVDVDVDGATTTTTQFNKESSTSNLMGTKKNTTNSTTTTTTTPSSTTTKASSSSSSPFVNRVKVFEELIENCKLNCIKESLIQSNEISSNGQMDKTTILMAEKRLNQIIDQLSRLRQRFIQRSESSSSTSTTSSSSTDHEFSKNLDGSASGTSSSSSSSSLFLDQSIIQSQQQQQNSDSPSPSSSLHPIQSNNAIFHPLLPPPPLPLTSQPELDSTAATTLTNETEILQRIYRHLNLQQYRNPDPKDKQTKIKSISPSTSSIDFNNNNNNNNETTMLQLWEKYHHNPQSDLISNPDVLNLKATIQQQHLQDNINIFAASKIHHLSQQQQQHLTNTGSLYESLSANTIQTLMNSRNNHQTNMNRSMVESNNNPHFRNNSLHNNQIHHHSSPSSVHQYLSQTNLLHRISTENPSTFNLENYLHGRSSSNLFLNNLLLSTSHQHFHHQSTSDLHQNQIKLATAAAAAAAAMATTVKNSTDSSTGIAPINMEALDIEKMSNSILNHYNAAMLMPNLLNNFTELKSNPKMETSLKNHNNHHQQESLHMDHQQESTKESLINQLQQKTEKILDKTMNKKSKSRDSSSSSILSSNNGRFISKNSRSSTEKCQENRNNVHNDNIPFLSRNPHEHGHIKRPMNAFMVWAKDERRKILKACPDMHNSNISKILGARWKAMTTIEKQPFYEEQSRLSRVHMQQHPDYRYRPRPKRTCIVDGKKLRISEYKQLMRSRRQEMRALWYLDDDDDGIDIDQKTIMINSKTNDSATNNGKDKLTKETNIMTSSPKISNSSIYNH</sequence>
<evidence type="ECO:0000256" key="3">
    <source>
        <dbReference type="ARBA" id="ARBA00023163"/>
    </source>
</evidence>
<feature type="compositionally biased region" description="Basic and acidic residues" evidence="6">
    <location>
        <begin position="573"/>
        <end position="588"/>
    </location>
</feature>
<feature type="compositionally biased region" description="Low complexity" evidence="6">
    <location>
        <begin position="289"/>
        <end position="307"/>
    </location>
</feature>
<evidence type="ECO:0000256" key="6">
    <source>
        <dbReference type="SAM" id="MobiDB-lite"/>
    </source>
</evidence>
<feature type="compositionally biased region" description="Low complexity" evidence="6">
    <location>
        <begin position="65"/>
        <end position="94"/>
    </location>
</feature>
<dbReference type="Proteomes" id="UP000828236">
    <property type="component" value="Unassembled WGS sequence"/>
</dbReference>
<dbReference type="GO" id="GO:0000981">
    <property type="term" value="F:DNA-binding transcription factor activity, RNA polymerase II-specific"/>
    <property type="evidence" value="ECO:0007669"/>
    <property type="project" value="TreeGrafter"/>
</dbReference>